<feature type="signal peptide" evidence="1">
    <location>
        <begin position="1"/>
        <end position="18"/>
    </location>
</feature>
<protein>
    <submittedName>
        <fullName evidence="2">Uncharacterized protein</fullName>
    </submittedName>
</protein>
<keyword evidence="3" id="KW-1185">Reference proteome</keyword>
<dbReference type="STRING" id="54.SAMN02745121_00511"/>
<keyword evidence="1" id="KW-0732">Signal</keyword>
<sequence>MRTSTILCSLFAAAMATACSGVKRDAETYRADTRTLLETKNSAVKDCYDQQLVDDQNVGGEVLVRFKVEKKTGRLYDVAVDPAGTQAPEALQQCIVRAIDGLVLDPVDRREGVASYKYTFKANPPKQL</sequence>
<feature type="chain" id="PRO_5011498295" evidence="1">
    <location>
        <begin position="19"/>
        <end position="128"/>
    </location>
</feature>
<dbReference type="AlphaFoldDB" id="A0A1I1TAH6"/>
<dbReference type="RefSeq" id="WP_100792711.1">
    <property type="nucleotide sequence ID" value="NZ_FOMX01000002.1"/>
</dbReference>
<reference evidence="3" key="1">
    <citation type="submission" date="2016-10" db="EMBL/GenBank/DDBJ databases">
        <authorList>
            <person name="Varghese N."/>
            <person name="Submissions S."/>
        </authorList>
    </citation>
    <scope>NUCLEOTIDE SEQUENCE [LARGE SCALE GENOMIC DNA]</scope>
    <source>
        <strain evidence="3">ATCC 25963</strain>
    </source>
</reference>
<name>A0A1I1TAH6_9BACT</name>
<organism evidence="2 3">
    <name type="scientific">Nannocystis exedens</name>
    <dbReference type="NCBI Taxonomy" id="54"/>
    <lineage>
        <taxon>Bacteria</taxon>
        <taxon>Pseudomonadati</taxon>
        <taxon>Myxococcota</taxon>
        <taxon>Polyangia</taxon>
        <taxon>Nannocystales</taxon>
        <taxon>Nannocystaceae</taxon>
        <taxon>Nannocystis</taxon>
    </lineage>
</organism>
<evidence type="ECO:0000256" key="1">
    <source>
        <dbReference type="SAM" id="SignalP"/>
    </source>
</evidence>
<dbReference type="PROSITE" id="PS51257">
    <property type="entry name" value="PROKAR_LIPOPROTEIN"/>
    <property type="match status" value="1"/>
</dbReference>
<gene>
    <name evidence="2" type="ORF">SAMN02745121_00511</name>
</gene>
<evidence type="ECO:0000313" key="3">
    <source>
        <dbReference type="Proteomes" id="UP000199400"/>
    </source>
</evidence>
<dbReference type="Proteomes" id="UP000199400">
    <property type="component" value="Unassembled WGS sequence"/>
</dbReference>
<proteinExistence type="predicted"/>
<accession>A0A1I1TAH6</accession>
<evidence type="ECO:0000313" key="2">
    <source>
        <dbReference type="EMBL" id="SFD54098.1"/>
    </source>
</evidence>
<dbReference type="OrthoDB" id="5518422at2"/>
<dbReference type="EMBL" id="FOMX01000002">
    <property type="protein sequence ID" value="SFD54098.1"/>
    <property type="molecule type" value="Genomic_DNA"/>
</dbReference>